<dbReference type="Gene3D" id="3.20.20.70">
    <property type="entry name" value="Aldolase class I"/>
    <property type="match status" value="1"/>
</dbReference>
<keyword evidence="1" id="KW-0285">Flavoprotein</keyword>
<protein>
    <submittedName>
        <fullName evidence="4">Oxidoreductase</fullName>
    </submittedName>
</protein>
<keyword evidence="2" id="KW-0560">Oxidoreductase</keyword>
<evidence type="ECO:0000259" key="3">
    <source>
        <dbReference type="Pfam" id="PF00724"/>
    </source>
</evidence>
<dbReference type="Pfam" id="PF00724">
    <property type="entry name" value="Oxidored_FMN"/>
    <property type="match status" value="1"/>
</dbReference>
<dbReference type="GO" id="GO:0010181">
    <property type="term" value="F:FMN binding"/>
    <property type="evidence" value="ECO:0007669"/>
    <property type="project" value="InterPro"/>
</dbReference>
<accession>A0A2A5RX75</accession>
<evidence type="ECO:0000256" key="1">
    <source>
        <dbReference type="ARBA" id="ARBA00022630"/>
    </source>
</evidence>
<dbReference type="CDD" id="cd04735">
    <property type="entry name" value="OYE_like_4_FMN"/>
    <property type="match status" value="1"/>
</dbReference>
<sequence length="395" mass="43396">MTNYQFLTPYRFNNGLELKNKVVMAPTTTMSSFYNGMVTNDELAYYAKRADGPGMIVTEVANVSTNGKGFEGELSVASDDMIPGLTKLATTIQKDGAKAILQIFHAGRKSFKKILAGETPVGPSATKAIFPANSEVARELTEAEIEQIIVDFGQATRRAIVAGFDGVELHGANTYLLQQFYSPNANLRTDAWGGDRDGRLSFAKKVLAEVNRVITKYGKDSFLLGYRLSPEEIETPGIRLADSLYFVSAIKDNVDYIHLSMGSYKRTSLNDRDDKTLLLHHFSNILSQQIPLIGIGSIETPQDAEEALSKGASLIAIGRELIREPEWVQKVASGNEASIRQTLDPKEMDDLAIPAAMQSFLTGAFFDVMHFTTDEAVVKSYTNELAPMEGVEKKL</sequence>
<dbReference type="Proteomes" id="UP000218282">
    <property type="component" value="Unassembled WGS sequence"/>
</dbReference>
<gene>
    <name evidence="4" type="ORF">RU86_GL000578</name>
</gene>
<dbReference type="InterPro" id="IPR001155">
    <property type="entry name" value="OxRdtase_FMN_N"/>
</dbReference>
<dbReference type="PANTHER" id="PTHR43656:SF2">
    <property type="entry name" value="BINDING OXIDOREDUCTASE, PUTATIVE (AFU_ORTHOLOGUE AFUA_2G08260)-RELATED"/>
    <property type="match status" value="1"/>
</dbReference>
<evidence type="ECO:0000313" key="5">
    <source>
        <dbReference type="Proteomes" id="UP000218282"/>
    </source>
</evidence>
<evidence type="ECO:0000256" key="2">
    <source>
        <dbReference type="ARBA" id="ARBA00023002"/>
    </source>
</evidence>
<comment type="caution">
    <text evidence="4">The sequence shown here is derived from an EMBL/GenBank/DDBJ whole genome shotgun (WGS) entry which is preliminary data.</text>
</comment>
<dbReference type="InterPro" id="IPR051799">
    <property type="entry name" value="NADH_flavin_oxidoreductase"/>
</dbReference>
<dbReference type="EMBL" id="JXJW01000014">
    <property type="protein sequence ID" value="PCS05823.1"/>
    <property type="molecule type" value="Genomic_DNA"/>
</dbReference>
<dbReference type="RefSeq" id="WP_096814801.1">
    <property type="nucleotide sequence ID" value="NZ_JXJW01000014.1"/>
</dbReference>
<dbReference type="PANTHER" id="PTHR43656">
    <property type="entry name" value="BINDING OXIDOREDUCTASE, PUTATIVE (AFU_ORTHOLOGUE AFUA_2G08260)-RELATED"/>
    <property type="match status" value="1"/>
</dbReference>
<keyword evidence="5" id="KW-1185">Reference proteome</keyword>
<dbReference type="InterPro" id="IPR013785">
    <property type="entry name" value="Aldolase_TIM"/>
</dbReference>
<proteinExistence type="predicted"/>
<dbReference type="AlphaFoldDB" id="A0A2A5RX75"/>
<dbReference type="GO" id="GO:0016491">
    <property type="term" value="F:oxidoreductase activity"/>
    <property type="evidence" value="ECO:0007669"/>
    <property type="project" value="UniProtKB-KW"/>
</dbReference>
<reference evidence="4 5" key="1">
    <citation type="submission" date="2014-12" db="EMBL/GenBank/DDBJ databases">
        <title>Draft genome sequences of 10 type strains of Lactococcus.</title>
        <authorList>
            <person name="Sun Z."/>
            <person name="Zhong Z."/>
            <person name="Liu W."/>
            <person name="Zhang W."/>
            <person name="Zhang H."/>
        </authorList>
    </citation>
    <scope>NUCLEOTIDE SEQUENCE [LARGE SCALE GENOMIC DNA]</scope>
    <source>
        <strain evidence="4 5">DSM 6634</strain>
    </source>
</reference>
<dbReference type="SUPFAM" id="SSF51395">
    <property type="entry name" value="FMN-linked oxidoreductases"/>
    <property type="match status" value="1"/>
</dbReference>
<name>A0A2A5RX75_9LACT</name>
<feature type="domain" description="NADH:flavin oxidoreductase/NADH oxidase N-terminal" evidence="3">
    <location>
        <begin position="8"/>
        <end position="335"/>
    </location>
</feature>
<organism evidence="4 5">
    <name type="scientific">Pseudolactococcus piscium</name>
    <dbReference type="NCBI Taxonomy" id="1364"/>
    <lineage>
        <taxon>Bacteria</taxon>
        <taxon>Bacillati</taxon>
        <taxon>Bacillota</taxon>
        <taxon>Bacilli</taxon>
        <taxon>Lactobacillales</taxon>
        <taxon>Streptococcaceae</taxon>
        <taxon>Pseudolactococcus</taxon>
    </lineage>
</organism>
<evidence type="ECO:0000313" key="4">
    <source>
        <dbReference type="EMBL" id="PCS05823.1"/>
    </source>
</evidence>